<protein>
    <submittedName>
        <fullName evidence="3">Chemotaxis protein CheX</fullName>
    </submittedName>
</protein>
<sequence length="163" mass="17894">MYPEDQFFQVFISTSLHYLNGLGIKGLKPIPDSIGSLYLEDVTAFIQLSGAVQGGMLFTVDQALSGILAHQYMIEDITDEEAAEFGVEVVAEIANVISGNSLTERDEHDIFLGAPLVIITKKAELQSKFSSVLVQRFESESGNFQCIYISSTNKLELARILAI</sequence>
<dbReference type="InterPro" id="IPR028051">
    <property type="entry name" value="CheX-like_dom"/>
</dbReference>
<evidence type="ECO:0000259" key="2">
    <source>
        <dbReference type="Pfam" id="PF13690"/>
    </source>
</evidence>
<dbReference type="Proteomes" id="UP001165962">
    <property type="component" value="Unassembled WGS sequence"/>
</dbReference>
<proteinExistence type="predicted"/>
<accession>A0ABX0J5A6</accession>
<dbReference type="Pfam" id="PF13690">
    <property type="entry name" value="CheX"/>
    <property type="match status" value="1"/>
</dbReference>
<evidence type="ECO:0000256" key="1">
    <source>
        <dbReference type="ARBA" id="ARBA00022500"/>
    </source>
</evidence>
<evidence type="ECO:0000313" key="4">
    <source>
        <dbReference type="Proteomes" id="UP001165962"/>
    </source>
</evidence>
<gene>
    <name evidence="3" type="ORF">G9U52_09295</name>
</gene>
<comment type="caution">
    <text evidence="3">The sequence shown here is derived from an EMBL/GenBank/DDBJ whole genome shotgun (WGS) entry which is preliminary data.</text>
</comment>
<name>A0ABX0J5A6_9BACL</name>
<dbReference type="SUPFAM" id="SSF103039">
    <property type="entry name" value="CheC-like"/>
    <property type="match status" value="1"/>
</dbReference>
<dbReference type="EMBL" id="JAAOIW010000003">
    <property type="protein sequence ID" value="NHN30028.1"/>
    <property type="molecule type" value="Genomic_DNA"/>
</dbReference>
<evidence type="ECO:0000313" key="3">
    <source>
        <dbReference type="EMBL" id="NHN30028.1"/>
    </source>
</evidence>
<organism evidence="3 4">
    <name type="scientific">Paenibacillus agricola</name>
    <dbReference type="NCBI Taxonomy" id="2716264"/>
    <lineage>
        <taxon>Bacteria</taxon>
        <taxon>Bacillati</taxon>
        <taxon>Bacillota</taxon>
        <taxon>Bacilli</taxon>
        <taxon>Bacillales</taxon>
        <taxon>Paenibacillaceae</taxon>
        <taxon>Paenibacillus</taxon>
    </lineage>
</organism>
<feature type="domain" description="Chemotaxis phosphatase CheX-like" evidence="2">
    <location>
        <begin position="42"/>
        <end position="134"/>
    </location>
</feature>
<dbReference type="Gene3D" id="3.40.1550.10">
    <property type="entry name" value="CheC-like"/>
    <property type="match status" value="1"/>
</dbReference>
<keyword evidence="4" id="KW-1185">Reference proteome</keyword>
<keyword evidence="1" id="KW-0145">Chemotaxis</keyword>
<dbReference type="InterPro" id="IPR028976">
    <property type="entry name" value="CheC-like_sf"/>
</dbReference>
<reference evidence="3" key="1">
    <citation type="submission" date="2020-03" db="EMBL/GenBank/DDBJ databases">
        <title>Draft sequencing of Paenibacilllus sp. S3N08.</title>
        <authorList>
            <person name="Kim D.-U."/>
        </authorList>
    </citation>
    <scope>NUCLEOTIDE SEQUENCE</scope>
    <source>
        <strain evidence="3">S3N08</strain>
    </source>
</reference>
<dbReference type="RefSeq" id="WP_166148674.1">
    <property type="nucleotide sequence ID" value="NZ_JAAOIW010000003.1"/>
</dbReference>